<comment type="caution">
    <text evidence="2">The sequence shown here is derived from an EMBL/GenBank/DDBJ whole genome shotgun (WGS) entry which is preliminary data.</text>
</comment>
<protein>
    <submittedName>
        <fullName evidence="2">Uncharacterized protein</fullName>
    </submittedName>
</protein>
<reference evidence="2" key="1">
    <citation type="submission" date="2022-01" db="EMBL/GenBank/DDBJ databases">
        <title>Genome Sequence Resource for Two Populations of Ditylenchus destructor, the Migratory Endoparasitic Phytonematode.</title>
        <authorList>
            <person name="Zhang H."/>
            <person name="Lin R."/>
            <person name="Xie B."/>
        </authorList>
    </citation>
    <scope>NUCLEOTIDE SEQUENCE</scope>
    <source>
        <strain evidence="2">BazhouSP</strain>
    </source>
</reference>
<keyword evidence="1" id="KW-0732">Signal</keyword>
<accession>A0AAD4MQ09</accession>
<proteinExistence type="predicted"/>
<dbReference type="Proteomes" id="UP001201812">
    <property type="component" value="Unassembled WGS sequence"/>
</dbReference>
<evidence type="ECO:0000313" key="2">
    <source>
        <dbReference type="EMBL" id="KAI1700138.1"/>
    </source>
</evidence>
<evidence type="ECO:0000313" key="3">
    <source>
        <dbReference type="Proteomes" id="UP001201812"/>
    </source>
</evidence>
<sequence length="235" mass="26636">MKPFCLQNSLSFFVYLIQLCTSVCTLPWLPAHSSISQHLMNLQWSKNSNADINLEDKLRENNSCIISSKTTQAGKNDQINSNVQKKRLFRWHSITDLPLGNHHQAIVSKSITPNLAVTKMNKEHLQKVTKRSRGIVRSEDLNELLAHFPEIMPRKSTHEMRKIFEKKSLRSKVHLTPLKVEQGPEQAAAVSVRDCMFLPGSSCTSNRRMDLAKLSGYLNNVIALTSATKRSEIDV</sequence>
<keyword evidence="3" id="KW-1185">Reference proteome</keyword>
<gene>
    <name evidence="2" type="ORF">DdX_16898</name>
</gene>
<name>A0AAD4MQ09_9BILA</name>
<dbReference type="EMBL" id="JAKKPZ010000155">
    <property type="protein sequence ID" value="KAI1700138.1"/>
    <property type="molecule type" value="Genomic_DNA"/>
</dbReference>
<feature type="signal peptide" evidence="1">
    <location>
        <begin position="1"/>
        <end position="25"/>
    </location>
</feature>
<evidence type="ECO:0000256" key="1">
    <source>
        <dbReference type="SAM" id="SignalP"/>
    </source>
</evidence>
<feature type="chain" id="PRO_5042156431" evidence="1">
    <location>
        <begin position="26"/>
        <end position="235"/>
    </location>
</feature>
<organism evidence="2 3">
    <name type="scientific">Ditylenchus destructor</name>
    <dbReference type="NCBI Taxonomy" id="166010"/>
    <lineage>
        <taxon>Eukaryota</taxon>
        <taxon>Metazoa</taxon>
        <taxon>Ecdysozoa</taxon>
        <taxon>Nematoda</taxon>
        <taxon>Chromadorea</taxon>
        <taxon>Rhabditida</taxon>
        <taxon>Tylenchina</taxon>
        <taxon>Tylenchomorpha</taxon>
        <taxon>Sphaerularioidea</taxon>
        <taxon>Anguinidae</taxon>
        <taxon>Anguininae</taxon>
        <taxon>Ditylenchus</taxon>
    </lineage>
</organism>
<dbReference type="AlphaFoldDB" id="A0AAD4MQ09"/>